<dbReference type="STRING" id="34508.A0A4U5NVX0"/>
<organism evidence="1 2">
    <name type="scientific">Steinernema carpocapsae</name>
    <name type="common">Entomopathogenic nematode</name>
    <dbReference type="NCBI Taxonomy" id="34508"/>
    <lineage>
        <taxon>Eukaryota</taxon>
        <taxon>Metazoa</taxon>
        <taxon>Ecdysozoa</taxon>
        <taxon>Nematoda</taxon>
        <taxon>Chromadorea</taxon>
        <taxon>Rhabditida</taxon>
        <taxon>Tylenchina</taxon>
        <taxon>Panagrolaimomorpha</taxon>
        <taxon>Strongyloidoidea</taxon>
        <taxon>Steinernematidae</taxon>
        <taxon>Steinernema</taxon>
    </lineage>
</organism>
<reference evidence="1 2" key="1">
    <citation type="journal article" date="2015" name="Genome Biol.">
        <title>Comparative genomics of Steinernema reveals deeply conserved gene regulatory networks.</title>
        <authorList>
            <person name="Dillman A.R."/>
            <person name="Macchietto M."/>
            <person name="Porter C.F."/>
            <person name="Rogers A."/>
            <person name="Williams B."/>
            <person name="Antoshechkin I."/>
            <person name="Lee M.M."/>
            <person name="Goodwin Z."/>
            <person name="Lu X."/>
            <person name="Lewis E.E."/>
            <person name="Goodrich-Blair H."/>
            <person name="Stock S.P."/>
            <person name="Adams B.J."/>
            <person name="Sternberg P.W."/>
            <person name="Mortazavi A."/>
        </authorList>
    </citation>
    <scope>NUCLEOTIDE SEQUENCE [LARGE SCALE GENOMIC DNA]</scope>
    <source>
        <strain evidence="1 2">ALL</strain>
    </source>
</reference>
<dbReference type="GO" id="GO:0031123">
    <property type="term" value="P:RNA 3'-end processing"/>
    <property type="evidence" value="ECO:0007669"/>
    <property type="project" value="TreeGrafter"/>
</dbReference>
<accession>A0A4U5NVX0</accession>
<dbReference type="Proteomes" id="UP000298663">
    <property type="component" value="Unassembled WGS sequence"/>
</dbReference>
<evidence type="ECO:0008006" key="3">
    <source>
        <dbReference type="Google" id="ProtNLM"/>
    </source>
</evidence>
<dbReference type="EMBL" id="AZBU02000003">
    <property type="protein sequence ID" value="TKR87678.1"/>
    <property type="molecule type" value="Genomic_DNA"/>
</dbReference>
<reference evidence="1 2" key="2">
    <citation type="journal article" date="2019" name="G3 (Bethesda)">
        <title>Hybrid Assembly of the Genome of the Entomopathogenic Nematode Steinernema carpocapsae Identifies the X-Chromosome.</title>
        <authorList>
            <person name="Serra L."/>
            <person name="Macchietto M."/>
            <person name="Macias-Munoz A."/>
            <person name="McGill C.J."/>
            <person name="Rodriguez I.M."/>
            <person name="Rodriguez B."/>
            <person name="Murad R."/>
            <person name="Mortazavi A."/>
        </authorList>
    </citation>
    <scope>NUCLEOTIDE SEQUENCE [LARGE SCALE GENOMIC DNA]</scope>
    <source>
        <strain evidence="1 2">ALL</strain>
    </source>
</reference>
<dbReference type="OrthoDB" id="434989at2759"/>
<comment type="caution">
    <text evidence="1">The sequence shown here is derived from an EMBL/GenBank/DDBJ whole genome shotgun (WGS) entry which is preliminary data.</text>
</comment>
<dbReference type="Gene3D" id="1.10.1410.10">
    <property type="match status" value="1"/>
</dbReference>
<dbReference type="SUPFAM" id="SSF81631">
    <property type="entry name" value="PAP/OAS1 substrate-binding domain"/>
    <property type="match status" value="1"/>
</dbReference>
<sequence length="254" mass="29255">MRTSADLLEQSSEIELGAPCQLIVRSSIPLVIVKLKNGISVDIQFPVWQDFQAIRNTNLIRHYVMADKRFGELYLWAKQLFTVLGARNSKQGLLSSYHIILLVVHFLQCKHIFAEPVLPVLMETHHDRVAPDLPVQEVVELMQKPLEDQLEGWKSENEMSTGLLALKFIEYYSRFRPQDYSIDIGKGSVFKRRQTGFNDHHLRIYDPYSPVTVCRNRLILPALMSAVTTTSNAMQNGRMIDTYPNFEDRFAKSE</sequence>
<evidence type="ECO:0000313" key="2">
    <source>
        <dbReference type="Proteomes" id="UP000298663"/>
    </source>
</evidence>
<gene>
    <name evidence="1" type="ORF">L596_012041</name>
</gene>
<dbReference type="GO" id="GO:0050265">
    <property type="term" value="F:RNA uridylyltransferase activity"/>
    <property type="evidence" value="ECO:0007669"/>
    <property type="project" value="TreeGrafter"/>
</dbReference>
<evidence type="ECO:0000313" key="1">
    <source>
        <dbReference type="EMBL" id="TKR87678.1"/>
    </source>
</evidence>
<dbReference type="PANTHER" id="PTHR12271">
    <property type="entry name" value="POLY A POLYMERASE CID PAP -RELATED"/>
    <property type="match status" value="1"/>
</dbReference>
<protein>
    <recommendedName>
        <fullName evidence="3">PAP-associated domain-containing protein</fullName>
    </recommendedName>
</protein>
<keyword evidence="2" id="KW-1185">Reference proteome</keyword>
<dbReference type="AlphaFoldDB" id="A0A4U5NVX0"/>
<dbReference type="PANTHER" id="PTHR12271:SF12">
    <property type="entry name" value="POLYMERASE NUCLEOTIDYL TRANSFERASE DOMAIN-CONTAINING PROTEIN"/>
    <property type="match status" value="1"/>
</dbReference>
<name>A0A4U5NVX0_STECR</name>
<proteinExistence type="predicted"/>